<keyword evidence="10" id="KW-1185">Reference proteome</keyword>
<dbReference type="EMBL" id="BAABAJ010000003">
    <property type="protein sequence ID" value="GAA3905383.1"/>
    <property type="molecule type" value="Genomic_DNA"/>
</dbReference>
<evidence type="ECO:0000256" key="5">
    <source>
        <dbReference type="ARBA" id="ARBA00023002"/>
    </source>
</evidence>
<evidence type="ECO:0000256" key="7">
    <source>
        <dbReference type="ARBA" id="ARBA00023033"/>
    </source>
</evidence>
<keyword evidence="7" id="KW-0503">Monooxygenase</keyword>
<comment type="cofactor">
    <cofactor evidence="1">
        <name>heme</name>
        <dbReference type="ChEBI" id="CHEBI:30413"/>
    </cofactor>
</comment>
<dbReference type="Pfam" id="PF00067">
    <property type="entry name" value="p450"/>
    <property type="match status" value="1"/>
</dbReference>
<dbReference type="Gene3D" id="1.10.630.10">
    <property type="entry name" value="Cytochrome P450"/>
    <property type="match status" value="1"/>
</dbReference>
<evidence type="ECO:0000313" key="9">
    <source>
        <dbReference type="EMBL" id="GAA3905383.1"/>
    </source>
</evidence>
<comment type="caution">
    <text evidence="9">The sequence shown here is derived from an EMBL/GenBank/DDBJ whole genome shotgun (WGS) entry which is preliminary data.</text>
</comment>
<sequence length="451" mass="49080">MDRGPPPSPYGSRSRGRSGRRRAPTHATTRGGAPTGAAAGTGGTVTADKTLALLLKGYAWLPGLRRDHPGDGPLRTRLMGRPVRVLHGPEAVAFFYDERHARRHGALPGPVLDTLFGRGAVHTLDGTDHRARKTLFLERLTEPAAVGALAERVREEFRAVVGGRRGQEVHLFDEAALVLARAVSDWAGLPGGDRAATDRLARDCVAMVDGFATPGPRHLRARRARARQEELLSRAVIQARESGAAAADTPFGAVLSHREADGSLLDPHTAAVELLNIVRPTVAIAWFTAFAAHAMSRRPDVRRRLAQEGDRGAYAVSFAHEVRRFYPFVPFLGALAPDGLVLDGERLPHGTMLLLDVFGQNHDPELWEEPYRFDPERFLRAAPHRDDLIPQGGGPREGHRCPGEDVTVAVLSVLARELARLDFAVPDQDLRIPLNRIPTRPRSGVRLVVGA</sequence>
<dbReference type="InterPro" id="IPR002401">
    <property type="entry name" value="Cyt_P450_E_grp-I"/>
</dbReference>
<keyword evidence="4" id="KW-0479">Metal-binding</keyword>
<organism evidence="9 10">
    <name type="scientific">Streptomyces gulbargensis</name>
    <dbReference type="NCBI Taxonomy" id="364901"/>
    <lineage>
        <taxon>Bacteria</taxon>
        <taxon>Bacillati</taxon>
        <taxon>Actinomycetota</taxon>
        <taxon>Actinomycetes</taxon>
        <taxon>Kitasatosporales</taxon>
        <taxon>Streptomycetaceae</taxon>
        <taxon>Streptomyces</taxon>
    </lineage>
</organism>
<evidence type="ECO:0000256" key="2">
    <source>
        <dbReference type="ARBA" id="ARBA00010617"/>
    </source>
</evidence>
<reference evidence="10" key="1">
    <citation type="journal article" date="2019" name="Int. J. Syst. Evol. Microbiol.">
        <title>The Global Catalogue of Microorganisms (GCM) 10K type strain sequencing project: providing services to taxonomists for standard genome sequencing and annotation.</title>
        <authorList>
            <consortium name="The Broad Institute Genomics Platform"/>
            <consortium name="The Broad Institute Genome Sequencing Center for Infectious Disease"/>
            <person name="Wu L."/>
            <person name="Ma J."/>
        </authorList>
    </citation>
    <scope>NUCLEOTIDE SEQUENCE [LARGE SCALE GENOMIC DNA]</scope>
    <source>
        <strain evidence="10">JCM 16956</strain>
    </source>
</reference>
<dbReference type="PANTHER" id="PTHR24286">
    <property type="entry name" value="CYTOCHROME P450 26"/>
    <property type="match status" value="1"/>
</dbReference>
<dbReference type="InterPro" id="IPR001128">
    <property type="entry name" value="Cyt_P450"/>
</dbReference>
<evidence type="ECO:0000256" key="6">
    <source>
        <dbReference type="ARBA" id="ARBA00023004"/>
    </source>
</evidence>
<keyword evidence="5" id="KW-0560">Oxidoreductase</keyword>
<evidence type="ECO:0000256" key="8">
    <source>
        <dbReference type="SAM" id="MobiDB-lite"/>
    </source>
</evidence>
<feature type="region of interest" description="Disordered" evidence="8">
    <location>
        <begin position="1"/>
        <end position="43"/>
    </location>
</feature>
<dbReference type="PRINTS" id="PR00463">
    <property type="entry name" value="EP450I"/>
</dbReference>
<keyword evidence="3" id="KW-0349">Heme</keyword>
<dbReference type="SUPFAM" id="SSF48264">
    <property type="entry name" value="Cytochrome P450"/>
    <property type="match status" value="1"/>
</dbReference>
<feature type="compositionally biased region" description="Basic residues" evidence="8">
    <location>
        <begin position="14"/>
        <end position="24"/>
    </location>
</feature>
<proteinExistence type="inferred from homology"/>
<evidence type="ECO:0000256" key="3">
    <source>
        <dbReference type="ARBA" id="ARBA00022617"/>
    </source>
</evidence>
<comment type="similarity">
    <text evidence="2">Belongs to the cytochrome P450 family.</text>
</comment>
<dbReference type="Proteomes" id="UP001501000">
    <property type="component" value="Unassembled WGS sequence"/>
</dbReference>
<keyword evidence="6" id="KW-0408">Iron</keyword>
<protein>
    <submittedName>
        <fullName evidence="9">Fatty-acid peroxygenase</fullName>
    </submittedName>
</protein>
<dbReference type="PANTHER" id="PTHR24286:SF24">
    <property type="entry name" value="LANOSTEROL 14-ALPHA DEMETHYLASE"/>
    <property type="match status" value="1"/>
</dbReference>
<gene>
    <name evidence="9" type="primary">cypC</name>
    <name evidence="9" type="ORF">GCM10022244_14410</name>
</gene>
<evidence type="ECO:0000256" key="4">
    <source>
        <dbReference type="ARBA" id="ARBA00022723"/>
    </source>
</evidence>
<dbReference type="InterPro" id="IPR036396">
    <property type="entry name" value="Cyt_P450_sf"/>
</dbReference>
<evidence type="ECO:0000313" key="10">
    <source>
        <dbReference type="Proteomes" id="UP001501000"/>
    </source>
</evidence>
<dbReference type="CDD" id="cd11067">
    <property type="entry name" value="CYP152"/>
    <property type="match status" value="1"/>
</dbReference>
<feature type="compositionally biased region" description="Low complexity" evidence="8">
    <location>
        <begin position="25"/>
        <end position="38"/>
    </location>
</feature>
<evidence type="ECO:0000256" key="1">
    <source>
        <dbReference type="ARBA" id="ARBA00001971"/>
    </source>
</evidence>
<accession>A0ABP7LR71</accession>
<name>A0ABP7LR71_9ACTN</name>